<evidence type="ECO:0000256" key="3">
    <source>
        <dbReference type="ARBA" id="ARBA00005229"/>
    </source>
</evidence>
<dbReference type="InterPro" id="IPR038744">
    <property type="entry name" value="Hri1_N"/>
</dbReference>
<proteinExistence type="inferred from homology"/>
<keyword evidence="5" id="KW-0963">Cytoplasm</keyword>
<evidence type="ECO:0000256" key="1">
    <source>
        <dbReference type="ARBA" id="ARBA00004123"/>
    </source>
</evidence>
<organism evidence="8 9">
    <name type="scientific">Aureobasidium pullulans</name>
    <name type="common">Black yeast</name>
    <name type="synonym">Pullularia pullulans</name>
    <dbReference type="NCBI Taxonomy" id="5580"/>
    <lineage>
        <taxon>Eukaryota</taxon>
        <taxon>Fungi</taxon>
        <taxon>Dikarya</taxon>
        <taxon>Ascomycota</taxon>
        <taxon>Pezizomycotina</taxon>
        <taxon>Dothideomycetes</taxon>
        <taxon>Dothideomycetidae</taxon>
        <taxon>Dothideales</taxon>
        <taxon>Saccotheciaceae</taxon>
        <taxon>Aureobasidium</taxon>
    </lineage>
</organism>
<dbReference type="InterPro" id="IPR043047">
    <property type="entry name" value="Hri1_N_sf"/>
</dbReference>
<sequence length="405" mass="45909">MRSPFIDAPLPDAFNYQQTKLFSGIQTSRDAHRRVSIRRRSTRSQPSATHIHQFTLPYRNRSITMNHPNDKPTKPRIYKNHTRSIKKHNGSKKNNKNAKVQNKSHQNDQSQQSNKIDKNSQSNQPPPPNNTDQAQASHLSSAPSYPAMSEPQTSEPGISERRGIRWIPDDLKEPTSTLVLTSSRKQFVDIRIFCQRGHPLPNEGGPSELLDWGIAGESSSTFVDAPSLHHPSNPPPPTDGSLRSICHTTFSHWIDSRTDTPGPDQGDMYPQNENLTLELGSMYNPLTRSEQPYEEHWADFSASLVDGKRWSIVIDLDDPGHRAKGRVIRVGEHCQAILKVGEQVSVERWKFEPSEEEGKGAWKRLARLGDMFLPVSLTFTPERVVEGNTLTYGDHKWEVKEVHSW</sequence>
<evidence type="ECO:0000256" key="2">
    <source>
        <dbReference type="ARBA" id="ARBA00004496"/>
    </source>
</evidence>
<gene>
    <name evidence="8" type="ORF">D6D28_01797</name>
</gene>
<evidence type="ECO:0000256" key="7">
    <source>
        <dbReference type="SAM" id="MobiDB-lite"/>
    </source>
</evidence>
<dbReference type="InterPro" id="IPR031818">
    <property type="entry name" value="Hri1"/>
</dbReference>
<evidence type="ECO:0000313" key="8">
    <source>
        <dbReference type="EMBL" id="THV75519.1"/>
    </source>
</evidence>
<feature type="region of interest" description="Disordered" evidence="7">
    <location>
        <begin position="26"/>
        <end position="169"/>
    </location>
</feature>
<feature type="compositionally biased region" description="Basic and acidic residues" evidence="7">
    <location>
        <begin position="158"/>
        <end position="169"/>
    </location>
</feature>
<name>A0A4S8SX10_AURPU</name>
<feature type="compositionally biased region" description="Basic residues" evidence="7">
    <location>
        <begin position="31"/>
        <end position="42"/>
    </location>
</feature>
<dbReference type="CDD" id="cd11692">
    <property type="entry name" value="HRI1_N_like"/>
    <property type="match status" value="1"/>
</dbReference>
<dbReference type="CDD" id="cd11693">
    <property type="entry name" value="HRI1_C_like"/>
    <property type="match status" value="1"/>
</dbReference>
<dbReference type="GO" id="GO:0005634">
    <property type="term" value="C:nucleus"/>
    <property type="evidence" value="ECO:0007669"/>
    <property type="project" value="UniProtKB-SubCell"/>
</dbReference>
<evidence type="ECO:0000313" key="9">
    <source>
        <dbReference type="Proteomes" id="UP000304951"/>
    </source>
</evidence>
<dbReference type="Proteomes" id="UP000304951">
    <property type="component" value="Unassembled WGS sequence"/>
</dbReference>
<keyword evidence="6" id="KW-0539">Nucleus</keyword>
<evidence type="ECO:0000256" key="5">
    <source>
        <dbReference type="ARBA" id="ARBA00022490"/>
    </source>
</evidence>
<reference evidence="8 9" key="1">
    <citation type="submission" date="2018-10" db="EMBL/GenBank/DDBJ databases">
        <title>Fifty Aureobasidium pullulans genomes reveal a recombining polyextremotolerant generalist.</title>
        <authorList>
            <person name="Gostincar C."/>
            <person name="Turk M."/>
            <person name="Zajc J."/>
            <person name="Gunde-Cimerman N."/>
        </authorList>
    </citation>
    <scope>NUCLEOTIDE SEQUENCE [LARGE SCALE GENOMIC DNA]</scope>
    <source>
        <strain evidence="8 9">EXF-11900</strain>
    </source>
</reference>
<evidence type="ECO:0000256" key="4">
    <source>
        <dbReference type="ARBA" id="ARBA00017063"/>
    </source>
</evidence>
<accession>A0A4S8SX10</accession>
<feature type="compositionally biased region" description="Polar residues" evidence="7">
    <location>
        <begin position="131"/>
        <end position="143"/>
    </location>
</feature>
<dbReference type="AlphaFoldDB" id="A0A4S8SX10"/>
<comment type="similarity">
    <text evidence="3">Belongs to the HRI1 family.</text>
</comment>
<dbReference type="Pfam" id="PF16815">
    <property type="entry name" value="HRI1"/>
    <property type="match status" value="1"/>
</dbReference>
<evidence type="ECO:0000256" key="6">
    <source>
        <dbReference type="ARBA" id="ARBA00023242"/>
    </source>
</evidence>
<dbReference type="GO" id="GO:0005737">
    <property type="term" value="C:cytoplasm"/>
    <property type="evidence" value="ECO:0007669"/>
    <property type="project" value="UniProtKB-SubCell"/>
</dbReference>
<feature type="compositionally biased region" description="Basic residues" evidence="7">
    <location>
        <begin position="74"/>
        <end position="96"/>
    </location>
</feature>
<dbReference type="Gene3D" id="2.40.128.310">
    <property type="entry name" value="Protein HRI1, C-terminal domain"/>
    <property type="match status" value="1"/>
</dbReference>
<dbReference type="Gene3D" id="2.40.128.320">
    <property type="entry name" value="Protein HRI1, N-terminal domain"/>
    <property type="match status" value="1"/>
</dbReference>
<protein>
    <recommendedName>
        <fullName evidence="4">Protein HRI1</fullName>
    </recommendedName>
</protein>
<comment type="caution">
    <text evidence="8">The sequence shown here is derived from an EMBL/GenBank/DDBJ whole genome shotgun (WGS) entry which is preliminary data.</text>
</comment>
<dbReference type="EMBL" id="QZAF01000037">
    <property type="protein sequence ID" value="THV75519.1"/>
    <property type="molecule type" value="Genomic_DNA"/>
</dbReference>
<comment type="subcellular location">
    <subcellularLocation>
        <location evidence="2">Cytoplasm</location>
    </subcellularLocation>
    <subcellularLocation>
        <location evidence="1">Nucleus</location>
    </subcellularLocation>
</comment>